<evidence type="ECO:0000313" key="6">
    <source>
        <dbReference type="Proteomes" id="UP000699462"/>
    </source>
</evidence>
<dbReference type="Proteomes" id="UP000699462">
    <property type="component" value="Unassembled WGS sequence"/>
</dbReference>
<dbReference type="Pfam" id="PF13602">
    <property type="entry name" value="ADH_zinc_N_2"/>
    <property type="match status" value="1"/>
</dbReference>
<keyword evidence="6" id="KW-1185">Reference proteome</keyword>
<dbReference type="OrthoDB" id="203908at2759"/>
<name>A0A8T0DQQ3_9TREM</name>
<organism evidence="5 6">
    <name type="scientific">Paragonimus westermani</name>
    <dbReference type="NCBI Taxonomy" id="34504"/>
    <lineage>
        <taxon>Eukaryota</taxon>
        <taxon>Metazoa</taxon>
        <taxon>Spiralia</taxon>
        <taxon>Lophotrochozoa</taxon>
        <taxon>Platyhelminthes</taxon>
        <taxon>Trematoda</taxon>
        <taxon>Digenea</taxon>
        <taxon>Plagiorchiida</taxon>
        <taxon>Troglotremata</taxon>
        <taxon>Troglotrematidae</taxon>
        <taxon>Paragonimus</taxon>
    </lineage>
</organism>
<evidence type="ECO:0000259" key="4">
    <source>
        <dbReference type="SMART" id="SM00829"/>
    </source>
</evidence>
<dbReference type="EMBL" id="JTDF01001925">
    <property type="protein sequence ID" value="KAF8569364.1"/>
    <property type="molecule type" value="Genomic_DNA"/>
</dbReference>
<dbReference type="InterPro" id="IPR020843">
    <property type="entry name" value="ER"/>
</dbReference>
<dbReference type="PANTHER" id="PTHR44054">
    <property type="entry name" value="SYNAPTIC VESICLE MEMBRANE PROTEIN VAT-1 HOMOLOG-LIKE"/>
    <property type="match status" value="1"/>
</dbReference>
<reference evidence="5 6" key="1">
    <citation type="submission" date="2019-07" db="EMBL/GenBank/DDBJ databases">
        <title>Annotation for the trematode Paragonimus westermani.</title>
        <authorList>
            <person name="Choi Y.-J."/>
        </authorList>
    </citation>
    <scope>NUCLEOTIDE SEQUENCE [LARGE SCALE GENOMIC DNA]</scope>
    <source>
        <strain evidence="5">180907_Pwestermani</strain>
    </source>
</reference>
<evidence type="ECO:0000256" key="3">
    <source>
        <dbReference type="SAM" id="MobiDB-lite"/>
    </source>
</evidence>
<dbReference type="AlphaFoldDB" id="A0A8T0DQQ3"/>
<dbReference type="PROSITE" id="PS01162">
    <property type="entry name" value="QOR_ZETA_CRYSTAL"/>
    <property type="match status" value="1"/>
</dbReference>
<evidence type="ECO:0000256" key="1">
    <source>
        <dbReference type="ARBA" id="ARBA00010371"/>
    </source>
</evidence>
<dbReference type="InterPro" id="IPR011032">
    <property type="entry name" value="GroES-like_sf"/>
</dbReference>
<sequence>MRPYVRLCLTPPLKNSFLLPTRLIGPLVQMGSKTVGSVKQTGWLRKARRLTEQFKNEPQTLANATSEHKMGESSETKQAEEQNAIAEEEKQVPQYRSIVLNTYGGSKHLRVESSDVKQAKENEIEVSVEACGVNFLDVMLRQGLIEQLVKPPFAMGSECAGIVTAVGEAVTEYKVGDRVVVLLETGAWSERLVIPIKEDVSKPDETKPTITELMRNVILPWPTALSASQAAILPFAYLPAYLLLHHIACVRTGDIILVHSAGGGVGTAIGQLAKLIPNVKLIGTASKTKHEQIASMYETLFTPDQDWSAEIKKLYPQGINVILDCLSGEEFGRSYTLLKPLGKYILYGMSNLVTGDRKNFLNLAKQWFQMERVSPLRLHEENRILGGFSLKQLLFSRAQGTPGSTSPNVAVDLVREAWNELTRLVNSKSIVPLVDSEWSFEEVKDAMMRLQERKNVGKVVLLPKATPKEPESADTQKAT</sequence>
<dbReference type="PANTHER" id="PTHR44054:SF2">
    <property type="entry name" value="SYNAPTIC VESICLE MEMBRANE PROTEIN VAT-1 HOMOLOG-LIKE"/>
    <property type="match status" value="1"/>
</dbReference>
<evidence type="ECO:0000313" key="5">
    <source>
        <dbReference type="EMBL" id="KAF8569364.1"/>
    </source>
</evidence>
<feature type="region of interest" description="Disordered" evidence="3">
    <location>
        <begin position="58"/>
        <end position="87"/>
    </location>
</feature>
<comment type="caution">
    <text evidence="5">The sequence shown here is derived from an EMBL/GenBank/DDBJ whole genome shotgun (WGS) entry which is preliminary data.</text>
</comment>
<dbReference type="SUPFAM" id="SSF51735">
    <property type="entry name" value="NAD(P)-binding Rossmann-fold domains"/>
    <property type="match status" value="1"/>
</dbReference>
<dbReference type="Pfam" id="PF08240">
    <property type="entry name" value="ADH_N"/>
    <property type="match status" value="1"/>
</dbReference>
<dbReference type="Gene3D" id="3.90.180.10">
    <property type="entry name" value="Medium-chain alcohol dehydrogenases, catalytic domain"/>
    <property type="match status" value="1"/>
</dbReference>
<dbReference type="CDD" id="cd08275">
    <property type="entry name" value="MDR3"/>
    <property type="match status" value="1"/>
</dbReference>
<evidence type="ECO:0000256" key="2">
    <source>
        <dbReference type="ARBA" id="ARBA00023002"/>
    </source>
</evidence>
<dbReference type="GO" id="GO:0016491">
    <property type="term" value="F:oxidoreductase activity"/>
    <property type="evidence" value="ECO:0007669"/>
    <property type="project" value="UniProtKB-KW"/>
</dbReference>
<dbReference type="InterPro" id="IPR002364">
    <property type="entry name" value="Quin_OxRdtase/zeta-crystal_CS"/>
</dbReference>
<proteinExistence type="inferred from homology"/>
<accession>A0A8T0DQQ3</accession>
<protein>
    <recommendedName>
        <fullName evidence="4">Enoyl reductase (ER) domain-containing protein</fullName>
    </recommendedName>
</protein>
<dbReference type="GO" id="GO:0008270">
    <property type="term" value="F:zinc ion binding"/>
    <property type="evidence" value="ECO:0007669"/>
    <property type="project" value="InterPro"/>
</dbReference>
<dbReference type="Gene3D" id="3.40.50.720">
    <property type="entry name" value="NAD(P)-binding Rossmann-like Domain"/>
    <property type="match status" value="1"/>
</dbReference>
<gene>
    <name evidence="5" type="ORF">P879_00715</name>
</gene>
<comment type="similarity">
    <text evidence="1">Belongs to the zinc-containing alcohol dehydrogenase family. Quinone oxidoreductase subfamily.</text>
</comment>
<dbReference type="InterPro" id="IPR013154">
    <property type="entry name" value="ADH-like_N"/>
</dbReference>
<feature type="domain" description="Enoyl reductase (ER)" evidence="4">
    <location>
        <begin position="104"/>
        <end position="461"/>
    </location>
</feature>
<dbReference type="InterPro" id="IPR036291">
    <property type="entry name" value="NAD(P)-bd_dom_sf"/>
</dbReference>
<dbReference type="SMART" id="SM00829">
    <property type="entry name" value="PKS_ER"/>
    <property type="match status" value="1"/>
</dbReference>
<keyword evidence="2" id="KW-0560">Oxidoreductase</keyword>
<dbReference type="SUPFAM" id="SSF50129">
    <property type="entry name" value="GroES-like"/>
    <property type="match status" value="1"/>
</dbReference>
<feature type="compositionally biased region" description="Basic and acidic residues" evidence="3">
    <location>
        <begin position="66"/>
        <end position="80"/>
    </location>
</feature>
<dbReference type="InterPro" id="IPR052100">
    <property type="entry name" value="SV-ATPase_mito-regulator"/>
</dbReference>